<feature type="domain" description="STAS" evidence="6">
    <location>
        <begin position="431"/>
        <end position="546"/>
    </location>
</feature>
<feature type="transmembrane region" description="Helical" evidence="5">
    <location>
        <begin position="320"/>
        <end position="337"/>
    </location>
</feature>
<dbReference type="SUPFAM" id="SSF52091">
    <property type="entry name" value="SpoIIaa-like"/>
    <property type="match status" value="1"/>
</dbReference>
<feature type="transmembrane region" description="Helical" evidence="5">
    <location>
        <begin position="247"/>
        <end position="270"/>
    </location>
</feature>
<name>A0A7W8J3Z8_9BACT</name>
<keyword evidence="2 5" id="KW-0812">Transmembrane</keyword>
<dbReference type="AlphaFoldDB" id="A0A7W8J3Z8"/>
<feature type="transmembrane region" description="Helical" evidence="5">
    <location>
        <begin position="40"/>
        <end position="59"/>
    </location>
</feature>
<evidence type="ECO:0000259" key="6">
    <source>
        <dbReference type="PROSITE" id="PS50801"/>
    </source>
</evidence>
<feature type="transmembrane region" description="Helical" evidence="5">
    <location>
        <begin position="66"/>
        <end position="88"/>
    </location>
</feature>
<dbReference type="PROSITE" id="PS50801">
    <property type="entry name" value="STAS"/>
    <property type="match status" value="1"/>
</dbReference>
<keyword evidence="4 5" id="KW-0472">Membrane</keyword>
<feature type="transmembrane region" description="Helical" evidence="5">
    <location>
        <begin position="380"/>
        <end position="404"/>
    </location>
</feature>
<dbReference type="Gene3D" id="3.30.750.24">
    <property type="entry name" value="STAS domain"/>
    <property type="match status" value="1"/>
</dbReference>
<accession>A0A7W8J3Z8</accession>
<feature type="transmembrane region" description="Helical" evidence="5">
    <location>
        <begin position="15"/>
        <end position="34"/>
    </location>
</feature>
<protein>
    <submittedName>
        <fullName evidence="7">High affinity sulfate transporter 1</fullName>
    </submittedName>
</protein>
<keyword evidence="3 5" id="KW-1133">Transmembrane helix</keyword>
<evidence type="ECO:0000256" key="2">
    <source>
        <dbReference type="ARBA" id="ARBA00022692"/>
    </source>
</evidence>
<dbReference type="CDD" id="cd07042">
    <property type="entry name" value="STAS_SulP_like_sulfate_transporter"/>
    <property type="match status" value="1"/>
</dbReference>
<dbReference type="GO" id="GO:0055085">
    <property type="term" value="P:transmembrane transport"/>
    <property type="evidence" value="ECO:0007669"/>
    <property type="project" value="InterPro"/>
</dbReference>
<dbReference type="InterPro" id="IPR036513">
    <property type="entry name" value="STAS_dom_sf"/>
</dbReference>
<evidence type="ECO:0000256" key="4">
    <source>
        <dbReference type="ARBA" id="ARBA00023136"/>
    </source>
</evidence>
<reference evidence="7 8" key="1">
    <citation type="submission" date="2020-08" db="EMBL/GenBank/DDBJ databases">
        <title>Genomic Encyclopedia of Type Strains, Phase IV (KMG-V): Genome sequencing to study the core and pangenomes of soil and plant-associated prokaryotes.</title>
        <authorList>
            <person name="Whitman W."/>
        </authorList>
    </citation>
    <scope>NUCLEOTIDE SEQUENCE [LARGE SCALE GENOMIC DNA]</scope>
    <source>
        <strain evidence="7 8">M8US30</strain>
    </source>
</reference>
<evidence type="ECO:0000256" key="5">
    <source>
        <dbReference type="SAM" id="Phobius"/>
    </source>
</evidence>
<organism evidence="7 8">
    <name type="scientific">Tunturiibacter lichenicola</name>
    <dbReference type="NCBI Taxonomy" id="2051959"/>
    <lineage>
        <taxon>Bacteria</taxon>
        <taxon>Pseudomonadati</taxon>
        <taxon>Acidobacteriota</taxon>
        <taxon>Terriglobia</taxon>
        <taxon>Terriglobales</taxon>
        <taxon>Acidobacteriaceae</taxon>
        <taxon>Tunturiibacter</taxon>
    </lineage>
</organism>
<gene>
    <name evidence="7" type="ORF">HDF10_000175</name>
</gene>
<feature type="transmembrane region" description="Helical" evidence="5">
    <location>
        <begin position="172"/>
        <end position="190"/>
    </location>
</feature>
<dbReference type="EMBL" id="JACHDZ010000001">
    <property type="protein sequence ID" value="MBB5342225.1"/>
    <property type="molecule type" value="Genomic_DNA"/>
</dbReference>
<evidence type="ECO:0000256" key="3">
    <source>
        <dbReference type="ARBA" id="ARBA00022989"/>
    </source>
</evidence>
<feature type="transmembrane region" description="Helical" evidence="5">
    <location>
        <begin position="202"/>
        <end position="227"/>
    </location>
</feature>
<dbReference type="Pfam" id="PF01740">
    <property type="entry name" value="STAS"/>
    <property type="match status" value="1"/>
</dbReference>
<comment type="subcellular location">
    <subcellularLocation>
        <location evidence="1">Membrane</location>
        <topology evidence="1">Multi-pass membrane protein</topology>
    </subcellularLocation>
</comment>
<dbReference type="PANTHER" id="PTHR11814">
    <property type="entry name" value="SULFATE TRANSPORTER"/>
    <property type="match status" value="1"/>
</dbReference>
<evidence type="ECO:0000256" key="1">
    <source>
        <dbReference type="ARBA" id="ARBA00004141"/>
    </source>
</evidence>
<dbReference type="Proteomes" id="UP000569092">
    <property type="component" value="Unassembled WGS sequence"/>
</dbReference>
<feature type="transmembrane region" description="Helical" evidence="5">
    <location>
        <begin position="342"/>
        <end position="360"/>
    </location>
</feature>
<evidence type="ECO:0000313" key="8">
    <source>
        <dbReference type="Proteomes" id="UP000569092"/>
    </source>
</evidence>
<evidence type="ECO:0000313" key="7">
    <source>
        <dbReference type="EMBL" id="MBB5342225.1"/>
    </source>
</evidence>
<feature type="transmembrane region" description="Helical" evidence="5">
    <location>
        <begin position="94"/>
        <end position="116"/>
    </location>
</feature>
<dbReference type="InterPro" id="IPR001902">
    <property type="entry name" value="SLC26A/SulP_fam"/>
</dbReference>
<dbReference type="InterPro" id="IPR002645">
    <property type="entry name" value="STAS_dom"/>
</dbReference>
<feature type="transmembrane region" description="Helical" evidence="5">
    <location>
        <begin position="128"/>
        <end position="152"/>
    </location>
</feature>
<dbReference type="GO" id="GO:0016020">
    <property type="term" value="C:membrane"/>
    <property type="evidence" value="ECO:0007669"/>
    <property type="project" value="UniProtKB-SubCell"/>
</dbReference>
<dbReference type="InterPro" id="IPR011547">
    <property type="entry name" value="SLC26A/SulP_dom"/>
</dbReference>
<dbReference type="Pfam" id="PF00916">
    <property type="entry name" value="Sulfate_transp"/>
    <property type="match status" value="1"/>
</dbReference>
<sequence length="567" mass="60026">MNLFQGIRPLKRIGVVRDAVAGVAFAAMNIPQALGYTRIAGMPVVTGLYSLLLPLFAFATFGSSRFLVVAADSATAAILHSGLAGMAPTASTRYVALASLVALLTAVFLLLGRVCGLGFVADFLSQTVLVGFLTGIGLQVGIAVLGQMLGIQVTSRRSILQFVEISRNLPKVHLHTLAVTLAVLAFVFALRWSAPKAPGPMLAVILATAASALWNFAGHGIAIIGAVAGGLPHLAMPDVRWGDIRPLLPVAGSCAIMILTQSAATSRIYAARHHQRLDENQDLIGLSAANAAAAFSGTFVVNGSPTQTAMVESVGSRSQIAQVTTAIVVALVLLFLTKPLQYLPQCVLGTLVFLVAIRLIKLRSLKDILRESPAEFALAVTTTLVVITAGVEVGIVLAMVLSLLRIVHHSYHPRTGVMIPDEANVWKLIPPTPGAVTEPGLVMYRFGAALFYANASRFSDEVLGLVGPSPTTVRWFIVDAEAITNLDYSAARVVEELKKNLTDAGVQLGFARVPWNTRADFDRHHLTEAIGSAWIFNRLHDALDAFEAFAAKNPVLSIAAAQPSATS</sequence>
<comment type="caution">
    <text evidence="7">The sequence shown here is derived from an EMBL/GenBank/DDBJ whole genome shotgun (WGS) entry which is preliminary data.</text>
</comment>
<feature type="transmembrane region" description="Helical" evidence="5">
    <location>
        <begin position="282"/>
        <end position="300"/>
    </location>
</feature>
<proteinExistence type="predicted"/>